<dbReference type="EMBL" id="JFBT01000001">
    <property type="protein sequence ID" value="EXG80660.1"/>
    <property type="molecule type" value="Genomic_DNA"/>
</dbReference>
<gene>
    <name evidence="2" type="ORF">CryarDRAFT_1744</name>
</gene>
<evidence type="ECO:0008006" key="4">
    <source>
        <dbReference type="Google" id="ProtNLM"/>
    </source>
</evidence>
<dbReference type="AlphaFoldDB" id="A0A010YK99"/>
<feature type="transmembrane region" description="Helical" evidence="1">
    <location>
        <begin position="101"/>
        <end position="124"/>
    </location>
</feature>
<sequence>MRVGLVVLAVLDGTVGAWQYFFPRSFYDDFPTVSNDPPYNEHLMADVGGLNLAIVTVLVIAAVVLEYRLVMAALAGFGVYCGTHFVYHVTNFEGFGVRDAVAVGTGLGIEFVLTIALLFLGYHLRTRSLRRARSDPF</sequence>
<accession>A0A010YK99</accession>
<reference evidence="2 3" key="1">
    <citation type="submission" date="2013-07" db="EMBL/GenBank/DDBJ databases">
        <authorList>
            <consortium name="DOE Joint Genome Institute"/>
            <person name="Eisen J."/>
            <person name="Huntemann M."/>
            <person name="Han J."/>
            <person name="Chen A."/>
            <person name="Kyrpides N."/>
            <person name="Mavromatis K."/>
            <person name="Markowitz V."/>
            <person name="Palaniappan K."/>
            <person name="Ivanova N."/>
            <person name="Schaumberg A."/>
            <person name="Pati A."/>
            <person name="Liolios K."/>
            <person name="Nordberg H.P."/>
            <person name="Cantor M.N."/>
            <person name="Hua S.X."/>
            <person name="Woyke T."/>
        </authorList>
    </citation>
    <scope>NUCLEOTIDE SEQUENCE [LARGE SCALE GENOMIC DNA]</scope>
    <source>
        <strain evidence="2 3">DSM 44712</strain>
    </source>
</reference>
<keyword evidence="1" id="KW-0812">Transmembrane</keyword>
<name>A0A010YK99_9ACTN</name>
<proteinExistence type="predicted"/>
<dbReference type="Proteomes" id="UP000021053">
    <property type="component" value="Unassembled WGS sequence"/>
</dbReference>
<feature type="transmembrane region" description="Helical" evidence="1">
    <location>
        <begin position="43"/>
        <end position="64"/>
    </location>
</feature>
<organism evidence="2 3">
    <name type="scientific">Cryptosporangium arvum DSM 44712</name>
    <dbReference type="NCBI Taxonomy" id="927661"/>
    <lineage>
        <taxon>Bacteria</taxon>
        <taxon>Bacillati</taxon>
        <taxon>Actinomycetota</taxon>
        <taxon>Actinomycetes</taxon>
        <taxon>Cryptosporangiales</taxon>
        <taxon>Cryptosporangiaceae</taxon>
        <taxon>Cryptosporangium</taxon>
    </lineage>
</organism>
<evidence type="ECO:0000313" key="2">
    <source>
        <dbReference type="EMBL" id="EXG80660.1"/>
    </source>
</evidence>
<evidence type="ECO:0000313" key="3">
    <source>
        <dbReference type="Proteomes" id="UP000021053"/>
    </source>
</evidence>
<feature type="transmembrane region" description="Helical" evidence="1">
    <location>
        <begin position="69"/>
        <end position="89"/>
    </location>
</feature>
<keyword evidence="1" id="KW-0472">Membrane</keyword>
<protein>
    <recommendedName>
        <fullName evidence="4">DUF4345 domain-containing protein</fullName>
    </recommendedName>
</protein>
<evidence type="ECO:0000256" key="1">
    <source>
        <dbReference type="SAM" id="Phobius"/>
    </source>
</evidence>
<dbReference type="HOGENOM" id="CLU_138495_0_0_11"/>
<keyword evidence="1" id="KW-1133">Transmembrane helix</keyword>
<keyword evidence="3" id="KW-1185">Reference proteome</keyword>
<comment type="caution">
    <text evidence="2">The sequence shown here is derived from an EMBL/GenBank/DDBJ whole genome shotgun (WGS) entry which is preliminary data.</text>
</comment>